<dbReference type="EMBL" id="BLJE01000001">
    <property type="protein sequence ID" value="GFE63850.1"/>
    <property type="molecule type" value="Genomic_DNA"/>
</dbReference>
<dbReference type="SUPFAM" id="SSF53474">
    <property type="entry name" value="alpha/beta-Hydrolases"/>
    <property type="match status" value="1"/>
</dbReference>
<protein>
    <recommendedName>
        <fullName evidence="1">AB hydrolase-1 domain-containing protein</fullName>
    </recommendedName>
</protein>
<dbReference type="PANTHER" id="PTHR42977:SF1">
    <property type="entry name" value="BLR6576 PROTEIN"/>
    <property type="match status" value="1"/>
</dbReference>
<dbReference type="PANTHER" id="PTHR42977">
    <property type="entry name" value="HYDROLASE-RELATED"/>
    <property type="match status" value="1"/>
</dbReference>
<dbReference type="InterPro" id="IPR029058">
    <property type="entry name" value="AB_hydrolase_fold"/>
</dbReference>
<dbReference type="Pfam" id="PF00561">
    <property type="entry name" value="Abhydrolase_1"/>
    <property type="match status" value="1"/>
</dbReference>
<keyword evidence="3" id="KW-1185">Reference proteome</keyword>
<proteinExistence type="predicted"/>
<evidence type="ECO:0000313" key="2">
    <source>
        <dbReference type="EMBL" id="GFE63850.1"/>
    </source>
</evidence>
<dbReference type="InterPro" id="IPR000073">
    <property type="entry name" value="AB_hydrolase_1"/>
</dbReference>
<dbReference type="RefSeq" id="WP_159804741.1">
    <property type="nucleotide sequence ID" value="NZ_BLJE01000001.1"/>
</dbReference>
<organism evidence="2 3">
    <name type="scientific">Litoreibacter roseus</name>
    <dbReference type="NCBI Taxonomy" id="2601869"/>
    <lineage>
        <taxon>Bacteria</taxon>
        <taxon>Pseudomonadati</taxon>
        <taxon>Pseudomonadota</taxon>
        <taxon>Alphaproteobacteria</taxon>
        <taxon>Rhodobacterales</taxon>
        <taxon>Roseobacteraceae</taxon>
        <taxon>Litoreibacter</taxon>
    </lineage>
</organism>
<dbReference type="InterPro" id="IPR051340">
    <property type="entry name" value="Haloalkane_dehalogenase"/>
</dbReference>
<dbReference type="Proteomes" id="UP000436822">
    <property type="component" value="Unassembled WGS sequence"/>
</dbReference>
<sequence length="227" mass="25345">MKFVRTTDSALEGTDFPFEPRYLDVSASDGTAPRMHYIDEGPRSGEVILCLHGQPSWSYLYRKPVAPLTAEGFRVVVPDLIGFGKSDKPVSVDDYSDPGHVEWLQRFIEAMDLNPMNGLFQDWGGMIGMRVVERMPERFTRVIVANTMLLDTNDISLEASQAIGAAFEQIRFPLRSTLGRLCIASGNTGGSFPVVHNLKRRRPPPCCLCSAPETGLRRQRFPQPLIC</sequence>
<dbReference type="Gene3D" id="3.40.50.1820">
    <property type="entry name" value="alpha/beta hydrolase"/>
    <property type="match status" value="1"/>
</dbReference>
<gene>
    <name evidence="2" type="ORF">KIN_09240</name>
</gene>
<dbReference type="GO" id="GO:0004301">
    <property type="term" value="F:epoxide hydrolase activity"/>
    <property type="evidence" value="ECO:0007669"/>
    <property type="project" value="TreeGrafter"/>
</dbReference>
<dbReference type="PRINTS" id="PR00111">
    <property type="entry name" value="ABHYDROLASE"/>
</dbReference>
<dbReference type="AlphaFoldDB" id="A0A6N6JDE6"/>
<evidence type="ECO:0000259" key="1">
    <source>
        <dbReference type="Pfam" id="PF00561"/>
    </source>
</evidence>
<dbReference type="PRINTS" id="PR00412">
    <property type="entry name" value="EPOXHYDRLASE"/>
</dbReference>
<accession>A0A6N6JDE6</accession>
<feature type="domain" description="AB hydrolase-1" evidence="1">
    <location>
        <begin position="47"/>
        <end position="159"/>
    </location>
</feature>
<reference evidence="2 3" key="1">
    <citation type="submission" date="2019-12" db="EMBL/GenBank/DDBJ databases">
        <title>Litoreibacter badius sp. nov., a novel bacteriochlorophyll a-containing bacterium in the genus Litoreibacter.</title>
        <authorList>
            <person name="Kanamuro M."/>
            <person name="Takabe Y."/>
            <person name="Mori K."/>
            <person name="Takaichi S."/>
            <person name="Hanada S."/>
        </authorList>
    </citation>
    <scope>NUCLEOTIDE SEQUENCE [LARGE SCALE GENOMIC DNA]</scope>
    <source>
        <strain evidence="2 3">K6</strain>
    </source>
</reference>
<dbReference type="InterPro" id="IPR000639">
    <property type="entry name" value="Epox_hydrolase-like"/>
</dbReference>
<name>A0A6N6JDE6_9RHOB</name>
<comment type="caution">
    <text evidence="2">The sequence shown here is derived from an EMBL/GenBank/DDBJ whole genome shotgun (WGS) entry which is preliminary data.</text>
</comment>
<evidence type="ECO:0000313" key="3">
    <source>
        <dbReference type="Proteomes" id="UP000436822"/>
    </source>
</evidence>
<dbReference type="OrthoDB" id="9804723at2"/>